<protein>
    <submittedName>
        <fullName evidence="4">DUF2285 domain-containing protein</fullName>
    </submittedName>
</protein>
<evidence type="ECO:0000259" key="2">
    <source>
        <dbReference type="Pfam" id="PF20109"/>
    </source>
</evidence>
<gene>
    <name evidence="4" type="ORF">HF896_15550</name>
</gene>
<dbReference type="Pfam" id="PF22791">
    <property type="entry name" value="DUF7011"/>
    <property type="match status" value="1"/>
</dbReference>
<reference evidence="4 5" key="1">
    <citation type="submission" date="2020-05" db="EMBL/GenBank/DDBJ databases">
        <title>Complete genome sequence of Alicycliphilus denitrificans DP3.</title>
        <authorList>
            <person name="Chen X."/>
        </authorList>
    </citation>
    <scope>NUCLEOTIDE SEQUENCE [LARGE SCALE GENOMIC DNA]</scope>
    <source>
        <strain evidence="4 5">DP3</strain>
    </source>
</reference>
<feature type="domain" description="T6SS Transcription factor RovC-like DNA binding" evidence="1">
    <location>
        <begin position="160"/>
        <end position="261"/>
    </location>
</feature>
<accession>A0A858ZXM5</accession>
<dbReference type="Pfam" id="PF20109">
    <property type="entry name" value="Trans_reg_dom"/>
    <property type="match status" value="1"/>
</dbReference>
<dbReference type="InterPro" id="IPR018754">
    <property type="entry name" value="RovC-like_DNA-bd"/>
</dbReference>
<feature type="domain" description="DUF7011" evidence="3">
    <location>
        <begin position="85"/>
        <end position="126"/>
    </location>
</feature>
<dbReference type="Pfam" id="PF10074">
    <property type="entry name" value="RovC_DNA-bd"/>
    <property type="match status" value="1"/>
</dbReference>
<dbReference type="AlphaFoldDB" id="A0A858ZXM5"/>
<proteinExistence type="predicted"/>
<sequence length="271" mass="29697">MGARANDWHPAAAYLYALTLDGPALAWEYLRRNPHYRAAYGRHAGGSVDEAAHAAPWGLRLLEDPARDARDAQPAWLPDPDGLPQLHPDTAAAPDAPVFALWRVPGRKQLAHDGQRLLLTAYRPEGTLRAAVSPTLEHGMAYAHGLASGARLRERWRAAAATMERLDAFYSRDAARPGSHVHAHAHAHGRPDRIALLHMRSLQTLDGLAGGATQREIAQAMFGAAVVAERWHDLGELRAQVRRLARRGRALVDGGYRRLLQIEAGRDGRLA</sequence>
<dbReference type="InterPro" id="IPR045465">
    <property type="entry name" value="Trans_reg_dom"/>
</dbReference>
<dbReference type="EMBL" id="CP051298">
    <property type="protein sequence ID" value="QKD44929.1"/>
    <property type="molecule type" value="Genomic_DNA"/>
</dbReference>
<evidence type="ECO:0000313" key="5">
    <source>
        <dbReference type="Proteomes" id="UP000500755"/>
    </source>
</evidence>
<dbReference type="RefSeq" id="WP_168728018.1">
    <property type="nucleotide sequence ID" value="NZ_CP051298.1"/>
</dbReference>
<organism evidence="4 5">
    <name type="scientific">Alicycliphilus denitrificans</name>
    <dbReference type="NCBI Taxonomy" id="179636"/>
    <lineage>
        <taxon>Bacteria</taxon>
        <taxon>Pseudomonadati</taxon>
        <taxon>Pseudomonadota</taxon>
        <taxon>Betaproteobacteria</taxon>
        <taxon>Burkholderiales</taxon>
        <taxon>Comamonadaceae</taxon>
        <taxon>Alicycliphilus</taxon>
    </lineage>
</organism>
<evidence type="ECO:0000313" key="4">
    <source>
        <dbReference type="EMBL" id="QKD44929.1"/>
    </source>
</evidence>
<name>A0A858ZXM5_9BURK</name>
<dbReference type="Proteomes" id="UP000500755">
    <property type="component" value="Chromosome"/>
</dbReference>
<feature type="domain" description="Transcriptional regulator-like" evidence="2">
    <location>
        <begin position="7"/>
        <end position="60"/>
    </location>
</feature>
<evidence type="ECO:0000259" key="3">
    <source>
        <dbReference type="Pfam" id="PF22791"/>
    </source>
</evidence>
<dbReference type="InterPro" id="IPR053895">
    <property type="entry name" value="DUF7011"/>
</dbReference>
<evidence type="ECO:0000259" key="1">
    <source>
        <dbReference type="Pfam" id="PF10074"/>
    </source>
</evidence>